<sequence>MCGTLLMKDFWFVQDAARHLMRPELTRDMEGFVDVDRLSILMPLAVCGV</sequence>
<gene>
    <name evidence="1" type="ORF">NCTC13635_01521</name>
</gene>
<evidence type="ECO:0000313" key="1">
    <source>
        <dbReference type="EMBL" id="VEB00733.1"/>
    </source>
</evidence>
<evidence type="ECO:0000313" key="2">
    <source>
        <dbReference type="Proteomes" id="UP000282433"/>
    </source>
</evidence>
<proteinExistence type="predicted"/>
<dbReference type="AlphaFoldDB" id="A0A3S4KAZ8"/>
<reference evidence="1 2" key="1">
    <citation type="submission" date="2018-12" db="EMBL/GenBank/DDBJ databases">
        <authorList>
            <consortium name="Pathogen Informatics"/>
        </authorList>
    </citation>
    <scope>NUCLEOTIDE SEQUENCE [LARGE SCALE GENOMIC DNA]</scope>
    <source>
        <strain evidence="1 2">NCTC13635</strain>
    </source>
</reference>
<name>A0A3S4KAZ8_KLEPN</name>
<dbReference type="Proteomes" id="UP000282433">
    <property type="component" value="Chromosome"/>
</dbReference>
<organism evidence="1 2">
    <name type="scientific">Klebsiella pneumoniae</name>
    <dbReference type="NCBI Taxonomy" id="573"/>
    <lineage>
        <taxon>Bacteria</taxon>
        <taxon>Pseudomonadati</taxon>
        <taxon>Pseudomonadota</taxon>
        <taxon>Gammaproteobacteria</taxon>
        <taxon>Enterobacterales</taxon>
        <taxon>Enterobacteriaceae</taxon>
        <taxon>Klebsiella/Raoultella group</taxon>
        <taxon>Klebsiella</taxon>
        <taxon>Klebsiella pneumoniae complex</taxon>
    </lineage>
</organism>
<dbReference type="EMBL" id="LR134162">
    <property type="protein sequence ID" value="VEB00733.1"/>
    <property type="molecule type" value="Genomic_DNA"/>
</dbReference>
<protein>
    <submittedName>
        <fullName evidence="1">Uncharacterized protein</fullName>
    </submittedName>
</protein>
<accession>A0A3S4KAZ8</accession>